<dbReference type="EMBL" id="HBKN01014329">
    <property type="protein sequence ID" value="CAE2290804.1"/>
    <property type="molecule type" value="Transcribed_RNA"/>
</dbReference>
<feature type="transmembrane region" description="Helical" evidence="20">
    <location>
        <begin position="155"/>
        <end position="173"/>
    </location>
</feature>
<keyword evidence="11" id="KW-0560">Oxidoreductase</keyword>
<dbReference type="GO" id="GO:0047598">
    <property type="term" value="F:7-dehydrocholesterol reductase activity"/>
    <property type="evidence" value="ECO:0007669"/>
    <property type="project" value="UniProtKB-EC"/>
</dbReference>
<keyword evidence="6" id="KW-0152">Cholesterol biosynthesis</keyword>
<evidence type="ECO:0000256" key="12">
    <source>
        <dbReference type="ARBA" id="ARBA00023011"/>
    </source>
</evidence>
<keyword evidence="8" id="KW-0521">NADP</keyword>
<keyword evidence="15" id="KW-1207">Sterol metabolism</keyword>
<evidence type="ECO:0000256" key="4">
    <source>
        <dbReference type="ARBA" id="ARBA00022548"/>
    </source>
</evidence>
<evidence type="ECO:0000256" key="17">
    <source>
        <dbReference type="ARBA" id="ARBA00038851"/>
    </source>
</evidence>
<evidence type="ECO:0000313" key="21">
    <source>
        <dbReference type="EMBL" id="CAE2290804.1"/>
    </source>
</evidence>
<evidence type="ECO:0000256" key="2">
    <source>
        <dbReference type="ARBA" id="ARBA00005402"/>
    </source>
</evidence>
<evidence type="ECO:0000256" key="7">
    <source>
        <dbReference type="ARBA" id="ARBA00022824"/>
    </source>
</evidence>
<dbReference type="PANTHER" id="PTHR21257:SF38">
    <property type="entry name" value="7-DEHYDROCHOLESTEROL REDUCTASE"/>
    <property type="match status" value="1"/>
</dbReference>
<dbReference type="GO" id="GO:0016132">
    <property type="term" value="P:brassinosteroid biosynthetic process"/>
    <property type="evidence" value="ECO:0007669"/>
    <property type="project" value="TreeGrafter"/>
</dbReference>
<keyword evidence="4" id="KW-0153">Cholesterol metabolism</keyword>
<keyword evidence="10 20" id="KW-1133">Transmembrane helix</keyword>
<dbReference type="PANTHER" id="PTHR21257">
    <property type="entry name" value="DELTA(14)-STEROL REDUCTASE"/>
    <property type="match status" value="1"/>
</dbReference>
<evidence type="ECO:0000256" key="1">
    <source>
        <dbReference type="ARBA" id="ARBA00004477"/>
    </source>
</evidence>
<evidence type="ECO:0000256" key="16">
    <source>
        <dbReference type="ARBA" id="ARBA00023221"/>
    </source>
</evidence>
<name>A0A7S4KCL9_GUITH</name>
<evidence type="ECO:0000256" key="20">
    <source>
        <dbReference type="SAM" id="Phobius"/>
    </source>
</evidence>
<evidence type="ECO:0000256" key="13">
    <source>
        <dbReference type="ARBA" id="ARBA00023098"/>
    </source>
</evidence>
<keyword evidence="5 20" id="KW-0812">Transmembrane</keyword>
<accession>A0A7S4KCL9</accession>
<evidence type="ECO:0000256" key="14">
    <source>
        <dbReference type="ARBA" id="ARBA00023136"/>
    </source>
</evidence>
<dbReference type="Pfam" id="PF01222">
    <property type="entry name" value="ERG4_ERG24"/>
    <property type="match status" value="1"/>
</dbReference>
<feature type="transmembrane region" description="Helical" evidence="20">
    <location>
        <begin position="81"/>
        <end position="102"/>
    </location>
</feature>
<comment type="similarity">
    <text evidence="2">Belongs to the ERG4/ERG24 family.</text>
</comment>
<organism evidence="21">
    <name type="scientific">Guillardia theta</name>
    <name type="common">Cryptophyte</name>
    <name type="synonym">Cryptomonas phi</name>
    <dbReference type="NCBI Taxonomy" id="55529"/>
    <lineage>
        <taxon>Eukaryota</taxon>
        <taxon>Cryptophyceae</taxon>
        <taxon>Pyrenomonadales</taxon>
        <taxon>Geminigeraceae</taxon>
        <taxon>Guillardia</taxon>
    </lineage>
</organism>
<reference evidence="21" key="1">
    <citation type="submission" date="2021-01" db="EMBL/GenBank/DDBJ databases">
        <authorList>
            <person name="Corre E."/>
            <person name="Pelletier E."/>
            <person name="Niang G."/>
            <person name="Scheremetjew M."/>
            <person name="Finn R."/>
            <person name="Kale V."/>
            <person name="Holt S."/>
            <person name="Cochrane G."/>
            <person name="Meng A."/>
            <person name="Brown T."/>
            <person name="Cohen L."/>
        </authorList>
    </citation>
    <scope>NUCLEOTIDE SEQUENCE</scope>
    <source>
        <strain evidence="21">CCMP 2712</strain>
    </source>
</reference>
<dbReference type="PROSITE" id="PS01017">
    <property type="entry name" value="STEROL_REDUCT_1"/>
    <property type="match status" value="1"/>
</dbReference>
<evidence type="ECO:0000256" key="5">
    <source>
        <dbReference type="ARBA" id="ARBA00022692"/>
    </source>
</evidence>
<dbReference type="InterPro" id="IPR018083">
    <property type="entry name" value="Sterol_reductase_CS"/>
</dbReference>
<dbReference type="AlphaFoldDB" id="A0A7S4KCL9"/>
<evidence type="ECO:0000256" key="15">
    <source>
        <dbReference type="ARBA" id="ARBA00023166"/>
    </source>
</evidence>
<keyword evidence="12" id="KW-0756">Sterol biosynthesis</keyword>
<dbReference type="OMA" id="WGKPAEC"/>
<evidence type="ECO:0000256" key="10">
    <source>
        <dbReference type="ARBA" id="ARBA00022989"/>
    </source>
</evidence>
<dbReference type="Gene3D" id="1.20.120.1630">
    <property type="match status" value="1"/>
</dbReference>
<evidence type="ECO:0000256" key="3">
    <source>
        <dbReference type="ARBA" id="ARBA00022516"/>
    </source>
</evidence>
<evidence type="ECO:0000256" key="18">
    <source>
        <dbReference type="ARBA" id="ARBA00039984"/>
    </source>
</evidence>
<feature type="transmembrane region" description="Helical" evidence="20">
    <location>
        <begin position="27"/>
        <end position="49"/>
    </location>
</feature>
<keyword evidence="16" id="KW-0753">Steroid metabolism</keyword>
<feature type="transmembrane region" description="Helical" evidence="20">
    <location>
        <begin position="123"/>
        <end position="143"/>
    </location>
</feature>
<comment type="subcellular location">
    <subcellularLocation>
        <location evidence="1">Endoplasmic reticulum membrane</location>
        <topology evidence="1">Multi-pass membrane protein</topology>
    </subcellularLocation>
</comment>
<evidence type="ECO:0000256" key="9">
    <source>
        <dbReference type="ARBA" id="ARBA00022955"/>
    </source>
</evidence>
<proteinExistence type="inferred from homology"/>
<dbReference type="EC" id="1.3.1.21" evidence="17"/>
<feature type="transmembrane region" description="Helical" evidence="20">
    <location>
        <begin position="283"/>
        <end position="306"/>
    </location>
</feature>
<keyword evidence="13" id="KW-0443">Lipid metabolism</keyword>
<keyword evidence="3" id="KW-0444">Lipid biosynthesis</keyword>
<evidence type="ECO:0000256" key="19">
    <source>
        <dbReference type="ARBA" id="ARBA00042688"/>
    </source>
</evidence>
<dbReference type="InterPro" id="IPR001171">
    <property type="entry name" value="ERG24_DHCR-like"/>
</dbReference>
<keyword evidence="7" id="KW-0256">Endoplasmic reticulum</keyword>
<evidence type="ECO:0000256" key="11">
    <source>
        <dbReference type="ARBA" id="ARBA00023002"/>
    </source>
</evidence>
<keyword evidence="9" id="KW-0752">Steroid biosynthesis</keyword>
<protein>
    <recommendedName>
        <fullName evidence="18">7-dehydrocholesterol reductase</fullName>
        <ecNumber evidence="17">1.3.1.21</ecNumber>
    </recommendedName>
    <alternativeName>
        <fullName evidence="19">Sterol Delta(7)-reductase</fullName>
    </alternativeName>
</protein>
<dbReference type="PROSITE" id="PS01018">
    <property type="entry name" value="STEROL_REDUCT_2"/>
    <property type="match status" value="1"/>
</dbReference>
<evidence type="ECO:0000256" key="6">
    <source>
        <dbReference type="ARBA" id="ARBA00022778"/>
    </source>
</evidence>
<keyword evidence="14 20" id="KW-0472">Membrane</keyword>
<evidence type="ECO:0000256" key="8">
    <source>
        <dbReference type="ARBA" id="ARBA00022857"/>
    </source>
</evidence>
<gene>
    <name evidence="21" type="ORF">GTHE00462_LOCUS11144</name>
</gene>
<dbReference type="GO" id="GO:0005789">
    <property type="term" value="C:endoplasmic reticulum membrane"/>
    <property type="evidence" value="ECO:0007669"/>
    <property type="project" value="UniProtKB-SubCell"/>
</dbReference>
<dbReference type="GO" id="GO:0006695">
    <property type="term" value="P:cholesterol biosynthetic process"/>
    <property type="evidence" value="ECO:0007669"/>
    <property type="project" value="UniProtKB-KW"/>
</dbReference>
<sequence>MKQKSGREQAVWAADNIKPKISGVWDVAGSLFLITAPPISVHLLAYTLLKLDGSWNNLAKVVSDVGIVQTFSQAVPSSQEVWQAVPFVLCFAAFQLLCMWVVPGKYVDGPVAPSGHVPKYKANGVQCFLLTILVWAIGSYQGLIPAGWQYDHANAMFAFLNVSSIFLCMLLYLKGRFLPSTADSGHSGNLIFDFFWGTELYPRFGHWLWPIGWDVKLFTNCRFGMMYWGLSTLSYAAKQYELYGFISDSMLVSSLVQVVYVLKFFSWEMGYMNTMDIQHDRAGFYICWGCLVWVPSLYTCHTLFLVNNPYMMGRAVTAFLLLFGLLGVWINYESDAQKMRFRRSGGKCMIWGRPAKKIVATYTTKDGESKQSLLLLSGWWGVSRHFHYIPELMAAFSWTAPTLWKGNWAGFTYWLFLAWLLTDRSVRDDARCKSKYGESWTKYCELVPYKIIPYIF</sequence>
<feature type="transmembrane region" description="Helical" evidence="20">
    <location>
        <begin position="312"/>
        <end position="332"/>
    </location>
</feature>